<dbReference type="AlphaFoldDB" id="U4LG48"/>
<keyword evidence="2" id="KW-1185">Reference proteome</keyword>
<proteinExistence type="predicted"/>
<evidence type="ECO:0000313" key="1">
    <source>
        <dbReference type="EMBL" id="CCX10589.1"/>
    </source>
</evidence>
<reference evidence="1 2" key="1">
    <citation type="journal article" date="2013" name="PLoS Genet.">
        <title>The genome and development-dependent transcriptomes of Pyronema confluens: a window into fungal evolution.</title>
        <authorList>
            <person name="Traeger S."/>
            <person name="Altegoer F."/>
            <person name="Freitag M."/>
            <person name="Gabaldon T."/>
            <person name="Kempken F."/>
            <person name="Kumar A."/>
            <person name="Marcet-Houben M."/>
            <person name="Poggeler S."/>
            <person name="Stajich J.E."/>
            <person name="Nowrousian M."/>
        </authorList>
    </citation>
    <scope>NUCLEOTIDE SEQUENCE [LARGE SCALE GENOMIC DNA]</scope>
    <source>
        <strain evidence="2">CBS 100304</strain>
        <tissue evidence="1">Vegetative mycelium</tissue>
    </source>
</reference>
<sequence>MRISGTRGEQECEEVCEKKAVRTHSETHLLLIIRWPLGRDCLIAAKKAKRANCLSGSRTELETETRPRSMFHAHLPTMPTFSTCLNHLIV</sequence>
<dbReference type="Proteomes" id="UP000018144">
    <property type="component" value="Unassembled WGS sequence"/>
</dbReference>
<organism evidence="1 2">
    <name type="scientific">Pyronema omphalodes (strain CBS 100304)</name>
    <name type="common">Pyronema confluens</name>
    <dbReference type="NCBI Taxonomy" id="1076935"/>
    <lineage>
        <taxon>Eukaryota</taxon>
        <taxon>Fungi</taxon>
        <taxon>Dikarya</taxon>
        <taxon>Ascomycota</taxon>
        <taxon>Pezizomycotina</taxon>
        <taxon>Pezizomycetes</taxon>
        <taxon>Pezizales</taxon>
        <taxon>Pyronemataceae</taxon>
        <taxon>Pyronema</taxon>
    </lineage>
</organism>
<protein>
    <submittedName>
        <fullName evidence="1">Uncharacterized protein</fullName>
    </submittedName>
</protein>
<name>U4LG48_PYROM</name>
<accession>U4LG48</accession>
<dbReference type="EMBL" id="HF935553">
    <property type="protein sequence ID" value="CCX10589.1"/>
    <property type="molecule type" value="Genomic_DNA"/>
</dbReference>
<evidence type="ECO:0000313" key="2">
    <source>
        <dbReference type="Proteomes" id="UP000018144"/>
    </source>
</evidence>
<gene>
    <name evidence="1" type="ORF">PCON_10183</name>
</gene>